<dbReference type="GO" id="GO:0003700">
    <property type="term" value="F:DNA-binding transcription factor activity"/>
    <property type="evidence" value="ECO:0007669"/>
    <property type="project" value="InterPro"/>
</dbReference>
<reference evidence="6 7" key="1">
    <citation type="submission" date="2018-07" db="EMBL/GenBank/DDBJ databases">
        <title>Desertimonas flava gen. nov. sp. nov.</title>
        <authorList>
            <person name="Liu S."/>
        </authorList>
    </citation>
    <scope>NUCLEOTIDE SEQUENCE [LARGE SCALE GENOMIC DNA]</scope>
    <source>
        <strain evidence="6 7">16Sb5-5</strain>
    </source>
</reference>
<dbReference type="InterPro" id="IPR036388">
    <property type="entry name" value="WH-like_DNA-bd_sf"/>
</dbReference>
<dbReference type="PANTHER" id="PTHR33164">
    <property type="entry name" value="TRANSCRIPTIONAL REGULATOR, MARR FAMILY"/>
    <property type="match status" value="1"/>
</dbReference>
<dbReference type="PANTHER" id="PTHR33164:SF57">
    <property type="entry name" value="MARR-FAMILY TRANSCRIPTIONAL REGULATOR"/>
    <property type="match status" value="1"/>
</dbReference>
<dbReference type="Proteomes" id="UP000252770">
    <property type="component" value="Unassembled WGS sequence"/>
</dbReference>
<evidence type="ECO:0000256" key="4">
    <source>
        <dbReference type="SAM" id="MobiDB-lite"/>
    </source>
</evidence>
<evidence type="ECO:0000259" key="5">
    <source>
        <dbReference type="PROSITE" id="PS50995"/>
    </source>
</evidence>
<dbReference type="SMART" id="SM00347">
    <property type="entry name" value="HTH_MARR"/>
    <property type="match status" value="1"/>
</dbReference>
<feature type="domain" description="HTH marR-type" evidence="5">
    <location>
        <begin position="24"/>
        <end position="158"/>
    </location>
</feature>
<dbReference type="InterPro" id="IPR011991">
    <property type="entry name" value="ArsR-like_HTH"/>
</dbReference>
<dbReference type="InterPro" id="IPR023187">
    <property type="entry name" value="Tscrpt_reg_MarR-type_CS"/>
</dbReference>
<evidence type="ECO:0000256" key="2">
    <source>
        <dbReference type="ARBA" id="ARBA00023125"/>
    </source>
</evidence>
<dbReference type="GO" id="GO:0003677">
    <property type="term" value="F:DNA binding"/>
    <property type="evidence" value="ECO:0007669"/>
    <property type="project" value="UniProtKB-KW"/>
</dbReference>
<dbReference type="InterPro" id="IPR039422">
    <property type="entry name" value="MarR/SlyA-like"/>
</dbReference>
<dbReference type="InterPro" id="IPR000835">
    <property type="entry name" value="HTH_MarR-typ"/>
</dbReference>
<keyword evidence="1" id="KW-0805">Transcription regulation</keyword>
<dbReference type="Pfam" id="PF01047">
    <property type="entry name" value="MarR"/>
    <property type="match status" value="1"/>
</dbReference>
<dbReference type="SUPFAM" id="SSF46785">
    <property type="entry name" value="Winged helix' DNA-binding domain"/>
    <property type="match status" value="1"/>
</dbReference>
<feature type="region of interest" description="Disordered" evidence="4">
    <location>
        <begin position="1"/>
        <end position="24"/>
    </location>
</feature>
<dbReference type="Gene3D" id="1.10.10.10">
    <property type="entry name" value="Winged helix-like DNA-binding domain superfamily/Winged helix DNA-binding domain"/>
    <property type="match status" value="1"/>
</dbReference>
<dbReference type="CDD" id="cd00090">
    <property type="entry name" value="HTH_ARSR"/>
    <property type="match status" value="1"/>
</dbReference>
<evidence type="ECO:0000256" key="1">
    <source>
        <dbReference type="ARBA" id="ARBA00023015"/>
    </source>
</evidence>
<dbReference type="PROSITE" id="PS50995">
    <property type="entry name" value="HTH_MARR_2"/>
    <property type="match status" value="1"/>
</dbReference>
<gene>
    <name evidence="6" type="ORF">DT076_10900</name>
</gene>
<proteinExistence type="predicted"/>
<evidence type="ECO:0000256" key="3">
    <source>
        <dbReference type="ARBA" id="ARBA00023163"/>
    </source>
</evidence>
<dbReference type="EMBL" id="QOUI01000006">
    <property type="protein sequence ID" value="RCK69392.1"/>
    <property type="molecule type" value="Genomic_DNA"/>
</dbReference>
<sequence>MHTSSTAVDDARPEVPPGPGGDQIPALERELRALFGRLRRWQQHITRVGDLRLDPHTFMLLTTVREHSPLRVQDLAALLGLDASTASRHVKSLEAAGLVERAADPDDRRASLVRISQRGEDAWTADRDTRSALLHQTIESWAPDDRERLTSLLIRLNGELDRLQTDALDPERTNPAPKEPLS</sequence>
<keyword evidence="3" id="KW-0804">Transcription</keyword>
<keyword evidence="2" id="KW-0238">DNA-binding</keyword>
<keyword evidence="7" id="KW-1185">Reference proteome</keyword>
<dbReference type="PROSITE" id="PS01117">
    <property type="entry name" value="HTH_MARR_1"/>
    <property type="match status" value="1"/>
</dbReference>
<protein>
    <submittedName>
        <fullName evidence="6">MarR family transcriptional regulator</fullName>
    </submittedName>
</protein>
<dbReference type="InterPro" id="IPR036390">
    <property type="entry name" value="WH_DNA-bd_sf"/>
</dbReference>
<dbReference type="GO" id="GO:0006950">
    <property type="term" value="P:response to stress"/>
    <property type="evidence" value="ECO:0007669"/>
    <property type="project" value="TreeGrafter"/>
</dbReference>
<name>A0A367YWK9_9ACTN</name>
<dbReference type="RefSeq" id="WP_114126710.1">
    <property type="nucleotide sequence ID" value="NZ_QOUI01000006.1"/>
</dbReference>
<evidence type="ECO:0000313" key="7">
    <source>
        <dbReference type="Proteomes" id="UP000252770"/>
    </source>
</evidence>
<organism evidence="6 7">
    <name type="scientific">Desertihabitans brevis</name>
    <dbReference type="NCBI Taxonomy" id="2268447"/>
    <lineage>
        <taxon>Bacteria</taxon>
        <taxon>Bacillati</taxon>
        <taxon>Actinomycetota</taxon>
        <taxon>Actinomycetes</taxon>
        <taxon>Propionibacteriales</taxon>
        <taxon>Propionibacteriaceae</taxon>
        <taxon>Desertihabitans</taxon>
    </lineage>
</organism>
<dbReference type="PRINTS" id="PR00598">
    <property type="entry name" value="HTHMARR"/>
</dbReference>
<dbReference type="AlphaFoldDB" id="A0A367YWK9"/>
<evidence type="ECO:0000313" key="6">
    <source>
        <dbReference type="EMBL" id="RCK69392.1"/>
    </source>
</evidence>
<accession>A0A367YWK9</accession>
<comment type="caution">
    <text evidence="6">The sequence shown here is derived from an EMBL/GenBank/DDBJ whole genome shotgun (WGS) entry which is preliminary data.</text>
</comment>